<dbReference type="CDD" id="cd00761">
    <property type="entry name" value="Glyco_tranf_GTA_type"/>
    <property type="match status" value="1"/>
</dbReference>
<evidence type="ECO:0000313" key="4">
    <source>
        <dbReference type="Proteomes" id="UP000216207"/>
    </source>
</evidence>
<dbReference type="GO" id="GO:0047355">
    <property type="term" value="F:CDP-glycerol glycerophosphotransferase activity"/>
    <property type="evidence" value="ECO:0007669"/>
    <property type="project" value="InterPro"/>
</dbReference>
<dbReference type="InterPro" id="IPR029044">
    <property type="entry name" value="Nucleotide-diphossugar_trans"/>
</dbReference>
<dbReference type="InterPro" id="IPR007554">
    <property type="entry name" value="Glycerophosphate_synth"/>
</dbReference>
<dbReference type="InterPro" id="IPR043148">
    <property type="entry name" value="TagF_C"/>
</dbReference>
<dbReference type="Proteomes" id="UP000216207">
    <property type="component" value="Unassembled WGS sequence"/>
</dbReference>
<reference evidence="3 4" key="1">
    <citation type="submission" date="2017-07" db="EMBL/GenBank/DDBJ databases">
        <title>Isolation and whole genome analysis of endospore-forming bacteria from heroin.</title>
        <authorList>
            <person name="Kalinowski J."/>
            <person name="Ahrens B."/>
            <person name="Al-Dilaimi A."/>
            <person name="Winkler A."/>
            <person name="Wibberg D."/>
            <person name="Schleenbecker U."/>
            <person name="Ruckert C."/>
            <person name="Wolfel R."/>
            <person name="Grass G."/>
        </authorList>
    </citation>
    <scope>NUCLEOTIDE SEQUENCE [LARGE SCALE GENOMIC DNA]</scope>
    <source>
        <strain evidence="3 4">7539</strain>
    </source>
</reference>
<evidence type="ECO:0000259" key="2">
    <source>
        <dbReference type="Pfam" id="PF00535"/>
    </source>
</evidence>
<evidence type="ECO:0000256" key="1">
    <source>
        <dbReference type="ARBA" id="ARBA00006739"/>
    </source>
</evidence>
<dbReference type="EMBL" id="NPCC01000047">
    <property type="protein sequence ID" value="PAE86770.1"/>
    <property type="molecule type" value="Genomic_DNA"/>
</dbReference>
<name>A0A268NUN0_SHOCL</name>
<sequence>MKIMENVGSPKYTFSIVMAIYNVENYLEEAIESVVNQTIGFKEHVQLILVNDGSPDNSEEICTAYQEKFPNNVVYIKQENAGVSVARNTGIQVAEGKYINFLDSDDYFDLDVLEKVKNFFDLHGEEIDLVAIPLIFFEGKQGPHMLHYKFNKTRVIDVEVEYEAIQLQSGSTFIHRENGLGDLRFQPGQKYGEDGSLLTDIIMKKRKFGVLHDTVYNYRARAAGTSALQGSKTSYDYYFPTIDMYYIPKLEKYCDLYHGRVPKYVQFVVMYDMQWRLREKVIPEVLENEMDGYIERILHILKFIDEDIIWKQRYLNWYQKHALVNMKQRNKFFGLEDEFYQAEKVTTPVESTKSEVEVAEDIVVKDYKGNIKDCLSKRNTVDIFLCEVEGEHLLIVGRLGSLLPQAEMAVYFRNFKGQVFKAESYHFPNDQSFIAGHPIYDYFGFQFRIPLKELKLAKKWILSLDVNGVEKRVGVKFSASARLSNKLKNGYMDANHEIMIWFNHAAQRFDVKKYSVLNMLKKERKVKLELKRKKVKNYSKISRTRILIRLLKRFKKSEINLFMDRIDKADDSAECLLEYYEQQQNKKQRNYYAIKKTSSDYDRLKTKYNVIDYKSYKHKIIFLLSDKLISSHADRFIYQPFTGTENYFKDLKEYKYVFLQHGIINGDLSNWLKKHDKNFKLFATSSTHEYRSIVEGNYGYTDKEVKLTGLPRYDRLTDDQKEKVILVMPTWRRHLVKEFSNKVNGRPYSETFKESQYFERWNHLLNDPRLLNHLKEKGYRLLFVPHPSIRQQLDDFTLSNVDVAAYNDSYSQLFRKGSLLITDYSSVFFDFAYMKKPLFYYQFDDGNWSSGYFSFTDMGFGEVIDNHEELVSKIIDTVNSNVEMEEKYKQRVESFFAHIDKQNCKRMYDEINKL</sequence>
<protein>
    <recommendedName>
        <fullName evidence="2">Glycosyltransferase 2-like domain-containing protein</fullName>
    </recommendedName>
</protein>
<dbReference type="Pfam" id="PF00535">
    <property type="entry name" value="Glycos_transf_2"/>
    <property type="match status" value="1"/>
</dbReference>
<dbReference type="AlphaFoldDB" id="A0A268NUN0"/>
<dbReference type="GO" id="GO:0016758">
    <property type="term" value="F:hexosyltransferase activity"/>
    <property type="evidence" value="ECO:0007669"/>
    <property type="project" value="UniProtKB-ARBA"/>
</dbReference>
<dbReference type="PANTHER" id="PTHR22916">
    <property type="entry name" value="GLYCOSYLTRANSFERASE"/>
    <property type="match status" value="1"/>
</dbReference>
<dbReference type="Gene3D" id="3.40.50.12580">
    <property type="match status" value="1"/>
</dbReference>
<dbReference type="InterPro" id="IPR001173">
    <property type="entry name" value="Glyco_trans_2-like"/>
</dbReference>
<comment type="similarity">
    <text evidence="1">Belongs to the glycosyltransferase 2 family.</text>
</comment>
<proteinExistence type="inferred from homology"/>
<comment type="caution">
    <text evidence="3">The sequence shown here is derived from an EMBL/GenBank/DDBJ whole genome shotgun (WGS) entry which is preliminary data.</text>
</comment>
<accession>A0A268NUN0</accession>
<evidence type="ECO:0000313" key="3">
    <source>
        <dbReference type="EMBL" id="PAE86770.1"/>
    </source>
</evidence>
<gene>
    <name evidence="3" type="ORF">CHH72_21535</name>
</gene>
<feature type="domain" description="Glycosyltransferase 2-like" evidence="2">
    <location>
        <begin position="15"/>
        <end position="152"/>
    </location>
</feature>
<dbReference type="SUPFAM" id="SSF53448">
    <property type="entry name" value="Nucleotide-diphospho-sugar transferases"/>
    <property type="match status" value="1"/>
</dbReference>
<dbReference type="Pfam" id="PF04464">
    <property type="entry name" value="Glyphos_transf"/>
    <property type="match status" value="1"/>
</dbReference>
<dbReference type="SUPFAM" id="SSF53756">
    <property type="entry name" value="UDP-Glycosyltransferase/glycogen phosphorylase"/>
    <property type="match status" value="1"/>
</dbReference>
<dbReference type="GO" id="GO:0016020">
    <property type="term" value="C:membrane"/>
    <property type="evidence" value="ECO:0007669"/>
    <property type="project" value="InterPro"/>
</dbReference>
<organism evidence="3 4">
    <name type="scientific">Shouchella clausii</name>
    <name type="common">Alkalihalobacillus clausii</name>
    <dbReference type="NCBI Taxonomy" id="79880"/>
    <lineage>
        <taxon>Bacteria</taxon>
        <taxon>Bacillati</taxon>
        <taxon>Bacillota</taxon>
        <taxon>Bacilli</taxon>
        <taxon>Bacillales</taxon>
        <taxon>Bacillaceae</taxon>
        <taxon>Shouchella</taxon>
    </lineage>
</organism>
<dbReference type="Gene3D" id="3.90.550.10">
    <property type="entry name" value="Spore Coat Polysaccharide Biosynthesis Protein SpsA, Chain A"/>
    <property type="match status" value="1"/>
</dbReference>
<dbReference type="PANTHER" id="PTHR22916:SF3">
    <property type="entry name" value="UDP-GLCNAC:BETAGAL BETA-1,3-N-ACETYLGLUCOSAMINYLTRANSFERASE-LIKE PROTEIN 1"/>
    <property type="match status" value="1"/>
</dbReference>